<feature type="region of interest" description="Disordered" evidence="6">
    <location>
        <begin position="1"/>
        <end position="32"/>
    </location>
</feature>
<reference evidence="9 10" key="1">
    <citation type="submission" date="2021-08" db="EMBL/GenBank/DDBJ databases">
        <title>Whole genome sequence of novel Actinomyces species strain MAS-1.</title>
        <authorList>
            <person name="Saito M."/>
            <person name="Kuwahara N."/>
            <person name="Takizawa T."/>
            <person name="Gotouda H."/>
            <person name="Ochiai T."/>
        </authorList>
    </citation>
    <scope>NUCLEOTIDE SEQUENCE [LARGE SCALE GENOMIC DNA]</scope>
    <source>
        <strain evidence="9 10">MAS-1</strain>
    </source>
</reference>
<keyword evidence="7" id="KW-0472">Membrane</keyword>
<dbReference type="Proteomes" id="UP000824496">
    <property type="component" value="Chromosome"/>
</dbReference>
<dbReference type="InterPro" id="IPR036249">
    <property type="entry name" value="Thioredoxin-like_sf"/>
</dbReference>
<feature type="compositionally biased region" description="Low complexity" evidence="6">
    <location>
        <begin position="72"/>
        <end position="95"/>
    </location>
</feature>
<feature type="region of interest" description="Disordered" evidence="6">
    <location>
        <begin position="66"/>
        <end position="102"/>
    </location>
</feature>
<evidence type="ECO:0000313" key="9">
    <source>
        <dbReference type="EMBL" id="BDA64242.1"/>
    </source>
</evidence>
<dbReference type="Gene3D" id="3.40.30.10">
    <property type="entry name" value="Glutaredoxin"/>
    <property type="match status" value="1"/>
</dbReference>
<feature type="compositionally biased region" description="Basic and acidic residues" evidence="6">
    <location>
        <begin position="1"/>
        <end position="12"/>
    </location>
</feature>
<dbReference type="InterPro" id="IPR012336">
    <property type="entry name" value="Thioredoxin-like_fold"/>
</dbReference>
<keyword evidence="4" id="KW-1015">Disulfide bond</keyword>
<proteinExistence type="inferred from homology"/>
<evidence type="ECO:0000256" key="6">
    <source>
        <dbReference type="SAM" id="MobiDB-lite"/>
    </source>
</evidence>
<feature type="domain" description="Thioredoxin-like fold" evidence="8">
    <location>
        <begin position="118"/>
        <end position="277"/>
    </location>
</feature>
<keyword evidence="3" id="KW-0560">Oxidoreductase</keyword>
<dbReference type="EMBL" id="AP025017">
    <property type="protein sequence ID" value="BDA64242.1"/>
    <property type="molecule type" value="Genomic_DNA"/>
</dbReference>
<evidence type="ECO:0000256" key="5">
    <source>
        <dbReference type="ARBA" id="ARBA00023284"/>
    </source>
</evidence>
<protein>
    <recommendedName>
        <fullName evidence="8">Thioredoxin-like fold domain-containing protein</fullName>
    </recommendedName>
</protein>
<evidence type="ECO:0000256" key="7">
    <source>
        <dbReference type="SAM" id="Phobius"/>
    </source>
</evidence>
<organism evidence="9 10">
    <name type="scientific">Actinomyces capricornis</name>
    <dbReference type="NCBI Taxonomy" id="2755559"/>
    <lineage>
        <taxon>Bacteria</taxon>
        <taxon>Bacillati</taxon>
        <taxon>Actinomycetota</taxon>
        <taxon>Actinomycetes</taxon>
        <taxon>Actinomycetales</taxon>
        <taxon>Actinomycetaceae</taxon>
        <taxon>Actinomyces</taxon>
    </lineage>
</organism>
<evidence type="ECO:0000259" key="8">
    <source>
        <dbReference type="Pfam" id="PF13462"/>
    </source>
</evidence>
<keyword evidence="7" id="KW-0812">Transmembrane</keyword>
<keyword evidence="5" id="KW-0676">Redox-active center</keyword>
<evidence type="ECO:0000256" key="1">
    <source>
        <dbReference type="ARBA" id="ARBA00005791"/>
    </source>
</evidence>
<dbReference type="SUPFAM" id="SSF52833">
    <property type="entry name" value="Thioredoxin-like"/>
    <property type="match status" value="1"/>
</dbReference>
<evidence type="ECO:0000313" key="10">
    <source>
        <dbReference type="Proteomes" id="UP000824496"/>
    </source>
</evidence>
<keyword evidence="10" id="KW-1185">Reference proteome</keyword>
<sequence>MRRDAAGPERGQRGNSRPLCHTGIMTAGPTAPTTSKSNQVIVILLVIIAVLLAAIAAFVARGMTSQDSSPQAGATASGPTAASSGGPSAAETSAPTQTDEQTLSLIRSQARRDPSDGQARGEADAPVVMVLYSDFACPYCTLFAQEVAPELEDLVADGTLRIEWRDLAQITETSPLAAQAGIAAAKQGRFWEFHDAVYTAADPQGHPEYTEDSLVDFAQKAGVPDLEAFRTEMTAPETVEAVTASTQQAYSIGIQGTPFMLVGDTYISGYRPAEYVRATVLEQAALAEQ</sequence>
<evidence type="ECO:0000256" key="3">
    <source>
        <dbReference type="ARBA" id="ARBA00023002"/>
    </source>
</evidence>
<dbReference type="PANTHER" id="PTHR13887:SF14">
    <property type="entry name" value="DISULFIDE BOND FORMATION PROTEIN D"/>
    <property type="match status" value="1"/>
</dbReference>
<evidence type="ECO:0000256" key="2">
    <source>
        <dbReference type="ARBA" id="ARBA00022729"/>
    </source>
</evidence>
<dbReference type="Pfam" id="PF13462">
    <property type="entry name" value="Thioredoxin_4"/>
    <property type="match status" value="1"/>
</dbReference>
<feature type="transmembrane region" description="Helical" evidence="7">
    <location>
        <begin position="40"/>
        <end position="60"/>
    </location>
</feature>
<keyword evidence="2" id="KW-0732">Signal</keyword>
<keyword evidence="7" id="KW-1133">Transmembrane helix</keyword>
<accession>A0ABM7UAA3</accession>
<evidence type="ECO:0000256" key="4">
    <source>
        <dbReference type="ARBA" id="ARBA00023157"/>
    </source>
</evidence>
<comment type="similarity">
    <text evidence="1">Belongs to the thioredoxin family. DsbA subfamily.</text>
</comment>
<dbReference type="PANTHER" id="PTHR13887">
    <property type="entry name" value="GLUTATHIONE S-TRANSFERASE KAPPA"/>
    <property type="match status" value="1"/>
</dbReference>
<gene>
    <name evidence="9" type="ORF">MANAM107_10760</name>
</gene>
<name>A0ABM7UAA3_9ACTO</name>